<dbReference type="EMBL" id="SRLO01000182">
    <property type="protein sequence ID" value="TNN68917.1"/>
    <property type="molecule type" value="Genomic_DNA"/>
</dbReference>
<evidence type="ECO:0000313" key="2">
    <source>
        <dbReference type="Proteomes" id="UP000314294"/>
    </source>
</evidence>
<dbReference type="AlphaFoldDB" id="A0A4Z2HT75"/>
<comment type="caution">
    <text evidence="1">The sequence shown here is derived from an EMBL/GenBank/DDBJ whole genome shotgun (WGS) entry which is preliminary data.</text>
</comment>
<organism evidence="1 2">
    <name type="scientific">Liparis tanakae</name>
    <name type="common">Tanaka's snailfish</name>
    <dbReference type="NCBI Taxonomy" id="230148"/>
    <lineage>
        <taxon>Eukaryota</taxon>
        <taxon>Metazoa</taxon>
        <taxon>Chordata</taxon>
        <taxon>Craniata</taxon>
        <taxon>Vertebrata</taxon>
        <taxon>Euteleostomi</taxon>
        <taxon>Actinopterygii</taxon>
        <taxon>Neopterygii</taxon>
        <taxon>Teleostei</taxon>
        <taxon>Neoteleostei</taxon>
        <taxon>Acanthomorphata</taxon>
        <taxon>Eupercaria</taxon>
        <taxon>Perciformes</taxon>
        <taxon>Cottioidei</taxon>
        <taxon>Cottales</taxon>
        <taxon>Liparidae</taxon>
        <taxon>Liparis</taxon>
    </lineage>
</organism>
<evidence type="ECO:0000313" key="1">
    <source>
        <dbReference type="EMBL" id="TNN68917.1"/>
    </source>
</evidence>
<gene>
    <name evidence="1" type="ORF">EYF80_020778</name>
</gene>
<dbReference type="Proteomes" id="UP000314294">
    <property type="component" value="Unassembled WGS sequence"/>
</dbReference>
<protein>
    <submittedName>
        <fullName evidence="1">Uncharacterized protein</fullName>
    </submittedName>
</protein>
<keyword evidence="2" id="KW-1185">Reference proteome</keyword>
<accession>A0A4Z2HT75</accession>
<name>A0A4Z2HT75_9TELE</name>
<sequence length="69" mass="7855">MCAAMFIFFFDDALTEEARDWLRDEFPSHGRATLSKPRPQGGRVWRRVWDGGTQIACGRVTAQVEQQPG</sequence>
<proteinExistence type="predicted"/>
<reference evidence="1 2" key="1">
    <citation type="submission" date="2019-03" db="EMBL/GenBank/DDBJ databases">
        <title>First draft genome of Liparis tanakae, snailfish: a comprehensive survey of snailfish specific genes.</title>
        <authorList>
            <person name="Kim W."/>
            <person name="Song I."/>
            <person name="Jeong J.-H."/>
            <person name="Kim D."/>
            <person name="Kim S."/>
            <person name="Ryu S."/>
            <person name="Song J.Y."/>
            <person name="Lee S.K."/>
        </authorList>
    </citation>
    <scope>NUCLEOTIDE SEQUENCE [LARGE SCALE GENOMIC DNA]</scope>
    <source>
        <tissue evidence="1">Muscle</tissue>
    </source>
</reference>